<gene>
    <name evidence="2" type="ORF">GCM10011611_15290</name>
</gene>
<feature type="domain" description="AAA+ ATPase" evidence="1">
    <location>
        <begin position="42"/>
        <end position="210"/>
    </location>
</feature>
<evidence type="ECO:0000313" key="3">
    <source>
        <dbReference type="Proteomes" id="UP000646365"/>
    </source>
</evidence>
<dbReference type="NCBIfam" id="TIGR03015">
    <property type="entry name" value="pepcterm_ATPase"/>
    <property type="match status" value="1"/>
</dbReference>
<dbReference type="Gene3D" id="3.40.50.300">
    <property type="entry name" value="P-loop containing nucleotide triphosphate hydrolases"/>
    <property type="match status" value="1"/>
</dbReference>
<evidence type="ECO:0000313" key="2">
    <source>
        <dbReference type="EMBL" id="GGF10642.1"/>
    </source>
</evidence>
<dbReference type="InterPro" id="IPR027417">
    <property type="entry name" value="P-loop_NTPase"/>
</dbReference>
<sequence>MYEKFFGFHSHPFRLTPDPNLFFGSRGHIRAHSYLTFGLSQGEGFVVVTGDVGAGKTTLLSHLLAGLQEQQQYRVARIVTSHLNAEDTLRMIVTAFGLMPAEGGKAALLRQMEGLLIEASSTSERCLLIVDEVQNMPFPALEELRMLSNIEVPDGAPLQTILVGQPEFRDAIASRPLEQLQQRVVASCHLLPMEQSEIKDYVIFRLEQAGWTGDPGFADGVFDEIYRHTKGVPRRINVLCARLLLHLCLDERHLLTEEDVSEVAQELQAETASSQPEGNGAAYPTNTGMSTALAAAAGRVAPDHVVSDHEIRLAALEERVRRHDMAFRRALLSLSDYISEVNLGAGRKP</sequence>
<dbReference type="RefSeq" id="WP_189044211.1">
    <property type="nucleotide sequence ID" value="NZ_BMJQ01000003.1"/>
</dbReference>
<dbReference type="SUPFAM" id="SSF52540">
    <property type="entry name" value="P-loop containing nucleoside triphosphate hydrolases"/>
    <property type="match status" value="1"/>
</dbReference>
<proteinExistence type="predicted"/>
<accession>A0A8J3E2S5</accession>
<dbReference type="Proteomes" id="UP000646365">
    <property type="component" value="Unassembled WGS sequence"/>
</dbReference>
<dbReference type="PANTHER" id="PTHR35894:SF1">
    <property type="entry name" value="PHOSPHORIBULOKINASE _ URIDINE KINASE FAMILY"/>
    <property type="match status" value="1"/>
</dbReference>
<dbReference type="GO" id="GO:0016887">
    <property type="term" value="F:ATP hydrolysis activity"/>
    <property type="evidence" value="ECO:0007669"/>
    <property type="project" value="InterPro"/>
</dbReference>
<dbReference type="SMART" id="SM00382">
    <property type="entry name" value="AAA"/>
    <property type="match status" value="1"/>
</dbReference>
<organism evidence="2 3">
    <name type="scientific">Aliidongia dinghuensis</name>
    <dbReference type="NCBI Taxonomy" id="1867774"/>
    <lineage>
        <taxon>Bacteria</taxon>
        <taxon>Pseudomonadati</taxon>
        <taxon>Pseudomonadota</taxon>
        <taxon>Alphaproteobacteria</taxon>
        <taxon>Rhodospirillales</taxon>
        <taxon>Dongiaceae</taxon>
        <taxon>Aliidongia</taxon>
    </lineage>
</organism>
<dbReference type="Pfam" id="PF13401">
    <property type="entry name" value="AAA_22"/>
    <property type="match status" value="1"/>
</dbReference>
<reference evidence="2" key="2">
    <citation type="submission" date="2020-09" db="EMBL/GenBank/DDBJ databases">
        <authorList>
            <person name="Sun Q."/>
            <person name="Zhou Y."/>
        </authorList>
    </citation>
    <scope>NUCLEOTIDE SEQUENCE</scope>
    <source>
        <strain evidence="2">CGMCC 1.15725</strain>
    </source>
</reference>
<comment type="caution">
    <text evidence="2">The sequence shown here is derived from an EMBL/GenBank/DDBJ whole genome shotgun (WGS) entry which is preliminary data.</text>
</comment>
<evidence type="ECO:0000259" key="1">
    <source>
        <dbReference type="SMART" id="SM00382"/>
    </source>
</evidence>
<dbReference type="AlphaFoldDB" id="A0A8J3E2S5"/>
<dbReference type="EMBL" id="BMJQ01000003">
    <property type="protein sequence ID" value="GGF10642.1"/>
    <property type="molecule type" value="Genomic_DNA"/>
</dbReference>
<dbReference type="InterPro" id="IPR052026">
    <property type="entry name" value="ExeA_AAA_ATPase_DNA-bind"/>
</dbReference>
<dbReference type="InterPro" id="IPR017466">
    <property type="entry name" value="XrtA-assoc_ATPase-like"/>
</dbReference>
<dbReference type="InterPro" id="IPR003593">
    <property type="entry name" value="AAA+_ATPase"/>
</dbReference>
<name>A0A8J3E2S5_9PROT</name>
<dbReference type="InterPro" id="IPR049945">
    <property type="entry name" value="AAA_22"/>
</dbReference>
<keyword evidence="3" id="KW-1185">Reference proteome</keyword>
<dbReference type="PANTHER" id="PTHR35894">
    <property type="entry name" value="GENERAL SECRETION PATHWAY PROTEIN A-RELATED"/>
    <property type="match status" value="1"/>
</dbReference>
<protein>
    <submittedName>
        <fullName evidence="2">ATPase</fullName>
    </submittedName>
</protein>
<reference evidence="2" key="1">
    <citation type="journal article" date="2014" name="Int. J. Syst. Evol. Microbiol.">
        <title>Complete genome sequence of Corynebacterium casei LMG S-19264T (=DSM 44701T), isolated from a smear-ripened cheese.</title>
        <authorList>
            <consortium name="US DOE Joint Genome Institute (JGI-PGF)"/>
            <person name="Walter F."/>
            <person name="Albersmeier A."/>
            <person name="Kalinowski J."/>
            <person name="Ruckert C."/>
        </authorList>
    </citation>
    <scope>NUCLEOTIDE SEQUENCE</scope>
    <source>
        <strain evidence="2">CGMCC 1.15725</strain>
    </source>
</reference>